<sequence length="95" mass="11254">VSKYKTIFEKDYTPNWTIEITIIKVQRINPVTYLLNLDVANIMRCRQHVKNCALQNVLKIYNWWLQKNILNKNTVTSGGLARLFSFVEIWKSSKH</sequence>
<protein>
    <submittedName>
        <fullName evidence="1">Uncharacterized protein</fullName>
    </submittedName>
</protein>
<reference evidence="1 2" key="1">
    <citation type="submission" date="2016-03" db="EMBL/GenBank/DDBJ databases">
        <title>Trachymyrmex septentrionalis WGS genome.</title>
        <authorList>
            <person name="Nygaard S."/>
            <person name="Hu H."/>
            <person name="Boomsma J."/>
            <person name="Zhang G."/>
        </authorList>
    </citation>
    <scope>NUCLEOTIDE SEQUENCE [LARGE SCALE GENOMIC DNA]</scope>
    <source>
        <strain evidence="1">Tsep2-gDNA-1</strain>
        <tissue evidence="1">Whole body</tissue>
    </source>
</reference>
<dbReference type="Proteomes" id="UP000078541">
    <property type="component" value="Unassembled WGS sequence"/>
</dbReference>
<proteinExistence type="predicted"/>
<evidence type="ECO:0000313" key="1">
    <source>
        <dbReference type="EMBL" id="KYN42709.1"/>
    </source>
</evidence>
<dbReference type="EMBL" id="KQ981323">
    <property type="protein sequence ID" value="KYN42709.1"/>
    <property type="molecule type" value="Genomic_DNA"/>
</dbReference>
<dbReference type="AlphaFoldDB" id="A0A151K0A1"/>
<feature type="non-terminal residue" evidence="1">
    <location>
        <position position="1"/>
    </location>
</feature>
<accession>A0A151K0A1</accession>
<gene>
    <name evidence="1" type="ORF">ALC56_02868</name>
</gene>
<keyword evidence="2" id="KW-1185">Reference proteome</keyword>
<organism evidence="1 2">
    <name type="scientific">Trachymyrmex septentrionalis</name>
    <dbReference type="NCBI Taxonomy" id="34720"/>
    <lineage>
        <taxon>Eukaryota</taxon>
        <taxon>Metazoa</taxon>
        <taxon>Ecdysozoa</taxon>
        <taxon>Arthropoda</taxon>
        <taxon>Hexapoda</taxon>
        <taxon>Insecta</taxon>
        <taxon>Pterygota</taxon>
        <taxon>Neoptera</taxon>
        <taxon>Endopterygota</taxon>
        <taxon>Hymenoptera</taxon>
        <taxon>Apocrita</taxon>
        <taxon>Aculeata</taxon>
        <taxon>Formicoidea</taxon>
        <taxon>Formicidae</taxon>
        <taxon>Myrmicinae</taxon>
        <taxon>Trachymyrmex</taxon>
    </lineage>
</organism>
<evidence type="ECO:0000313" key="2">
    <source>
        <dbReference type="Proteomes" id="UP000078541"/>
    </source>
</evidence>
<name>A0A151K0A1_9HYME</name>